<feature type="transmembrane region" description="Helical" evidence="6">
    <location>
        <begin position="7"/>
        <end position="28"/>
    </location>
</feature>
<keyword evidence="3 6" id="KW-0812">Transmembrane</keyword>
<dbReference type="CDD" id="cd06581">
    <property type="entry name" value="TM_PBP1_LivM_like"/>
    <property type="match status" value="1"/>
</dbReference>
<evidence type="ECO:0000256" key="4">
    <source>
        <dbReference type="ARBA" id="ARBA00022989"/>
    </source>
</evidence>
<dbReference type="GO" id="GO:0015658">
    <property type="term" value="F:branched-chain amino acid transmembrane transporter activity"/>
    <property type="evidence" value="ECO:0007669"/>
    <property type="project" value="InterPro"/>
</dbReference>
<dbReference type="PANTHER" id="PTHR30482">
    <property type="entry name" value="HIGH-AFFINITY BRANCHED-CHAIN AMINO ACID TRANSPORT SYSTEM PERMEASE"/>
    <property type="match status" value="1"/>
</dbReference>
<feature type="transmembrane region" description="Helical" evidence="6">
    <location>
        <begin position="178"/>
        <end position="201"/>
    </location>
</feature>
<feature type="transmembrane region" description="Helical" evidence="6">
    <location>
        <begin position="86"/>
        <end position="103"/>
    </location>
</feature>
<evidence type="ECO:0000313" key="8">
    <source>
        <dbReference type="Proteomes" id="UP000321058"/>
    </source>
</evidence>
<reference evidence="7 8" key="1">
    <citation type="submission" date="2019-07" db="EMBL/GenBank/DDBJ databases">
        <title>Whole genome shotgun sequence of Reyranella soli NBRC 108950.</title>
        <authorList>
            <person name="Hosoyama A."/>
            <person name="Uohara A."/>
            <person name="Ohji S."/>
            <person name="Ichikawa N."/>
        </authorList>
    </citation>
    <scope>NUCLEOTIDE SEQUENCE [LARGE SCALE GENOMIC DNA]</scope>
    <source>
        <strain evidence="7 8">NBRC 108950</strain>
    </source>
</reference>
<name>A0A512NPB1_9HYPH</name>
<dbReference type="Proteomes" id="UP000321058">
    <property type="component" value="Unassembled WGS sequence"/>
</dbReference>
<evidence type="ECO:0000256" key="3">
    <source>
        <dbReference type="ARBA" id="ARBA00022692"/>
    </source>
</evidence>
<protein>
    <submittedName>
        <fullName evidence="7">Branched-chain amino acid ABC transporter permease</fullName>
    </submittedName>
</protein>
<dbReference type="PANTHER" id="PTHR30482:SF10">
    <property type="entry name" value="HIGH-AFFINITY BRANCHED-CHAIN AMINO ACID TRANSPORT PROTEIN BRAE"/>
    <property type="match status" value="1"/>
</dbReference>
<feature type="transmembrane region" description="Helical" evidence="6">
    <location>
        <begin position="58"/>
        <end position="80"/>
    </location>
</feature>
<evidence type="ECO:0000256" key="6">
    <source>
        <dbReference type="SAM" id="Phobius"/>
    </source>
</evidence>
<feature type="transmembrane region" description="Helical" evidence="6">
    <location>
        <begin position="250"/>
        <end position="272"/>
    </location>
</feature>
<dbReference type="InterPro" id="IPR001851">
    <property type="entry name" value="ABC_transp_permease"/>
</dbReference>
<evidence type="ECO:0000256" key="5">
    <source>
        <dbReference type="ARBA" id="ARBA00023136"/>
    </source>
</evidence>
<keyword evidence="5 6" id="KW-0472">Membrane</keyword>
<dbReference type="Pfam" id="PF02653">
    <property type="entry name" value="BPD_transp_2"/>
    <property type="match status" value="1"/>
</dbReference>
<keyword evidence="8" id="KW-1185">Reference proteome</keyword>
<keyword evidence="2" id="KW-1003">Cell membrane</keyword>
<dbReference type="InterPro" id="IPR043428">
    <property type="entry name" value="LivM-like"/>
</dbReference>
<feature type="transmembrane region" description="Helical" evidence="6">
    <location>
        <begin position="213"/>
        <end position="238"/>
    </location>
</feature>
<accession>A0A512NPB1</accession>
<comment type="subcellular location">
    <subcellularLocation>
        <location evidence="1">Cell membrane</location>
        <topology evidence="1">Multi-pass membrane protein</topology>
    </subcellularLocation>
</comment>
<evidence type="ECO:0000256" key="1">
    <source>
        <dbReference type="ARBA" id="ARBA00004651"/>
    </source>
</evidence>
<dbReference type="AlphaFoldDB" id="A0A512NPB1"/>
<evidence type="ECO:0000256" key="2">
    <source>
        <dbReference type="ARBA" id="ARBA00022475"/>
    </source>
</evidence>
<comment type="caution">
    <text evidence="7">The sequence shown here is derived from an EMBL/GenBank/DDBJ whole genome shotgun (WGS) entry which is preliminary data.</text>
</comment>
<dbReference type="EMBL" id="BKAJ01000183">
    <property type="protein sequence ID" value="GEP60788.1"/>
    <property type="molecule type" value="Genomic_DNA"/>
</dbReference>
<dbReference type="RefSeq" id="WP_147156120.1">
    <property type="nucleotide sequence ID" value="NZ_BKAJ01000183.1"/>
</dbReference>
<dbReference type="OrthoDB" id="9034298at2"/>
<keyword evidence="4 6" id="KW-1133">Transmembrane helix</keyword>
<sequence length="277" mass="28774">MSAYIASLISVIGINLILALSLNIITGFCGQVSLGHAAFYGLGAYTAAYLAKLGAPLPLTLLAGMAMAGAIGIVVGLTSLRVRHDFLAVTTMGIGFVFLGFVRKQKWLGGELGISGIPGSGLDAVTYALLIAGFAMAVLGFSLWIKQSWMGFTFDAVADDEDAARTVGVNVSTYKLTAFGIGTALAGLAGGLYVYFARIILPDTFDFVQSIAILTMVVIGGTGSVWGVFAATIALTLLPEVSRAAADYRLLIFGAMLMLVMRFSPGGLAGLVKRKPA</sequence>
<evidence type="ECO:0000313" key="7">
    <source>
        <dbReference type="EMBL" id="GEP60788.1"/>
    </source>
</evidence>
<feature type="transmembrane region" description="Helical" evidence="6">
    <location>
        <begin position="124"/>
        <end position="145"/>
    </location>
</feature>
<dbReference type="GO" id="GO:0005886">
    <property type="term" value="C:plasma membrane"/>
    <property type="evidence" value="ECO:0007669"/>
    <property type="project" value="UniProtKB-SubCell"/>
</dbReference>
<gene>
    <name evidence="7" type="ORF">RSO01_79540</name>
</gene>
<organism evidence="7 8">
    <name type="scientific">Reyranella soli</name>
    <dbReference type="NCBI Taxonomy" id="1230389"/>
    <lineage>
        <taxon>Bacteria</taxon>
        <taxon>Pseudomonadati</taxon>
        <taxon>Pseudomonadota</taxon>
        <taxon>Alphaproteobacteria</taxon>
        <taxon>Hyphomicrobiales</taxon>
        <taxon>Reyranellaceae</taxon>
        <taxon>Reyranella</taxon>
    </lineage>
</organism>
<proteinExistence type="predicted"/>